<gene>
    <name evidence="1" type="ORF">GWI33_010313</name>
</gene>
<evidence type="ECO:0000313" key="1">
    <source>
        <dbReference type="EMBL" id="KAF7276449.1"/>
    </source>
</evidence>
<sequence>PPPTFWEAAADAILLKKTIKGFEQTGHEQEKIFFASHPDKPDQTEFNEKWPHENDLIIENTDNVEH</sequence>
<protein>
    <submittedName>
        <fullName evidence="1">Uncharacterized protein</fullName>
    </submittedName>
</protein>
<feature type="non-terminal residue" evidence="1">
    <location>
        <position position="1"/>
    </location>
</feature>
<dbReference type="AlphaFoldDB" id="A0A834MFH9"/>
<proteinExistence type="predicted"/>
<comment type="caution">
    <text evidence="1">The sequence shown here is derived from an EMBL/GenBank/DDBJ whole genome shotgun (WGS) entry which is preliminary data.</text>
</comment>
<dbReference type="EMBL" id="JAACXV010006698">
    <property type="protein sequence ID" value="KAF7276449.1"/>
    <property type="molecule type" value="Genomic_DNA"/>
</dbReference>
<keyword evidence="2" id="KW-1185">Reference proteome</keyword>
<dbReference type="OrthoDB" id="6752967at2759"/>
<reference evidence="1" key="1">
    <citation type="submission" date="2020-08" db="EMBL/GenBank/DDBJ databases">
        <title>Genome sequencing and assembly of the red palm weevil Rhynchophorus ferrugineus.</title>
        <authorList>
            <person name="Dias G.B."/>
            <person name="Bergman C.M."/>
            <person name="Manee M."/>
        </authorList>
    </citation>
    <scope>NUCLEOTIDE SEQUENCE</scope>
    <source>
        <strain evidence="1">AA-2017</strain>
        <tissue evidence="1">Whole larva</tissue>
    </source>
</reference>
<evidence type="ECO:0000313" key="2">
    <source>
        <dbReference type="Proteomes" id="UP000625711"/>
    </source>
</evidence>
<dbReference type="Proteomes" id="UP000625711">
    <property type="component" value="Unassembled WGS sequence"/>
</dbReference>
<organism evidence="1 2">
    <name type="scientific">Rhynchophorus ferrugineus</name>
    <name type="common">Red palm weevil</name>
    <name type="synonym">Curculio ferrugineus</name>
    <dbReference type="NCBI Taxonomy" id="354439"/>
    <lineage>
        <taxon>Eukaryota</taxon>
        <taxon>Metazoa</taxon>
        <taxon>Ecdysozoa</taxon>
        <taxon>Arthropoda</taxon>
        <taxon>Hexapoda</taxon>
        <taxon>Insecta</taxon>
        <taxon>Pterygota</taxon>
        <taxon>Neoptera</taxon>
        <taxon>Endopterygota</taxon>
        <taxon>Coleoptera</taxon>
        <taxon>Polyphaga</taxon>
        <taxon>Cucujiformia</taxon>
        <taxon>Curculionidae</taxon>
        <taxon>Dryophthorinae</taxon>
        <taxon>Rhynchophorus</taxon>
    </lineage>
</organism>
<accession>A0A834MFH9</accession>
<name>A0A834MFH9_RHYFE</name>